<gene>
    <name evidence="2" type="ORF">HMPREF9151_02441</name>
</gene>
<keyword evidence="2" id="KW-0808">Transferase</keyword>
<dbReference type="InterPro" id="IPR029063">
    <property type="entry name" value="SAM-dependent_MTases_sf"/>
</dbReference>
<dbReference type="EMBL" id="AMEP01000160">
    <property type="protein sequence ID" value="EKX96457.1"/>
    <property type="molecule type" value="Genomic_DNA"/>
</dbReference>
<proteinExistence type="predicted"/>
<dbReference type="STRING" id="1127699.HMPREF9151_02441"/>
<comment type="caution">
    <text evidence="2">The sequence shown here is derived from an EMBL/GenBank/DDBJ whole genome shotgun (WGS) entry which is preliminary data.</text>
</comment>
<sequence>MKQKNKKLHKTDMEQGHWVLAKLGKRVLRPGGLELTRLMLDEMDINKADDVVEFAPGLGQTARLTVTHQPHSYTAIELNKAAAERVRKNVSYPYMRVVNADAAQTGLPDGCASKVYGEAMLTMQSAPQKEAIVKEAARLLKPGGLYGIHEIVILHNDTSDNVQRTVEKDLAASIKTNVRPLTTDGWRTLLEDNGLEIVAMHQNPMHLLEWRRVVADEGWCGFLRIVTRLLCHPTARKRVLEMRSTFRKHEKNIDAICIIARKKA</sequence>
<dbReference type="Gene3D" id="3.40.50.150">
    <property type="entry name" value="Vaccinia Virus protein VP39"/>
    <property type="match status" value="1"/>
</dbReference>
<evidence type="ECO:0000313" key="3">
    <source>
        <dbReference type="Proteomes" id="UP000010433"/>
    </source>
</evidence>
<dbReference type="PATRIC" id="fig|1127699.3.peg.2242"/>
<dbReference type="OrthoDB" id="43862at2"/>
<protein>
    <submittedName>
        <fullName evidence="2">Methyltransferase domain protein</fullName>
    </submittedName>
</protein>
<accession>L1MZE8</accession>
<dbReference type="AlphaFoldDB" id="L1MZE8"/>
<name>L1MZE8_9BACT</name>
<keyword evidence="3" id="KW-1185">Reference proteome</keyword>
<dbReference type="CDD" id="cd02440">
    <property type="entry name" value="AdoMet_MTases"/>
    <property type="match status" value="1"/>
</dbReference>
<dbReference type="Pfam" id="PF13649">
    <property type="entry name" value="Methyltransf_25"/>
    <property type="match status" value="1"/>
</dbReference>
<dbReference type="InterPro" id="IPR041698">
    <property type="entry name" value="Methyltransf_25"/>
</dbReference>
<dbReference type="GO" id="GO:0032259">
    <property type="term" value="P:methylation"/>
    <property type="evidence" value="ECO:0007669"/>
    <property type="project" value="UniProtKB-KW"/>
</dbReference>
<evidence type="ECO:0000259" key="1">
    <source>
        <dbReference type="Pfam" id="PF13649"/>
    </source>
</evidence>
<organism evidence="2 3">
    <name type="scientific">Hoylesella saccharolytica F0055</name>
    <dbReference type="NCBI Taxonomy" id="1127699"/>
    <lineage>
        <taxon>Bacteria</taxon>
        <taxon>Pseudomonadati</taxon>
        <taxon>Bacteroidota</taxon>
        <taxon>Bacteroidia</taxon>
        <taxon>Bacteroidales</taxon>
        <taxon>Prevotellaceae</taxon>
        <taxon>Hoylesella</taxon>
    </lineage>
</organism>
<keyword evidence="2" id="KW-0489">Methyltransferase</keyword>
<feature type="domain" description="Methyltransferase" evidence="1">
    <location>
        <begin position="51"/>
        <end position="144"/>
    </location>
</feature>
<dbReference type="Proteomes" id="UP000010433">
    <property type="component" value="Unassembled WGS sequence"/>
</dbReference>
<dbReference type="SUPFAM" id="SSF53335">
    <property type="entry name" value="S-adenosyl-L-methionine-dependent methyltransferases"/>
    <property type="match status" value="1"/>
</dbReference>
<evidence type="ECO:0000313" key="2">
    <source>
        <dbReference type="EMBL" id="EKX96457.1"/>
    </source>
</evidence>
<reference evidence="2 3" key="1">
    <citation type="submission" date="2012-05" db="EMBL/GenBank/DDBJ databases">
        <authorList>
            <person name="Weinstock G."/>
            <person name="Sodergren E."/>
            <person name="Lobos E.A."/>
            <person name="Fulton L."/>
            <person name="Fulton R."/>
            <person name="Courtney L."/>
            <person name="Fronick C."/>
            <person name="O'Laughlin M."/>
            <person name="Godfrey J."/>
            <person name="Wilson R.M."/>
            <person name="Miner T."/>
            <person name="Farmer C."/>
            <person name="Delehaunty K."/>
            <person name="Cordes M."/>
            <person name="Minx P."/>
            <person name="Tomlinson C."/>
            <person name="Chen J."/>
            <person name="Wollam A."/>
            <person name="Pepin K.H."/>
            <person name="Bhonagiri V."/>
            <person name="Zhang X."/>
            <person name="Suruliraj S."/>
            <person name="Warren W."/>
            <person name="Mitreva M."/>
            <person name="Mardis E.R."/>
            <person name="Wilson R.K."/>
        </authorList>
    </citation>
    <scope>NUCLEOTIDE SEQUENCE [LARGE SCALE GENOMIC DNA]</scope>
    <source>
        <strain evidence="2 3">F0055</strain>
    </source>
</reference>
<dbReference type="HOGENOM" id="CLU_039068_4_0_10"/>
<dbReference type="GO" id="GO:0008168">
    <property type="term" value="F:methyltransferase activity"/>
    <property type="evidence" value="ECO:0007669"/>
    <property type="project" value="UniProtKB-KW"/>
</dbReference>
<dbReference type="RefSeq" id="WP_009161301.1">
    <property type="nucleotide sequence ID" value="NZ_KB290963.1"/>
</dbReference>